<dbReference type="EMBL" id="CAKOGL010000003">
    <property type="protein sequence ID" value="CAH2085109.1"/>
    <property type="molecule type" value="Genomic_DNA"/>
</dbReference>
<feature type="region of interest" description="Disordered" evidence="1">
    <location>
        <begin position="587"/>
        <end position="608"/>
    </location>
</feature>
<feature type="region of interest" description="Disordered" evidence="1">
    <location>
        <begin position="459"/>
        <end position="480"/>
    </location>
</feature>
<feature type="region of interest" description="Disordered" evidence="1">
    <location>
        <begin position="395"/>
        <end position="416"/>
    </location>
</feature>
<sequence>MGLRRFISVSMTTFQLHQTLVTIERQTTRQDDSISTQLEGVASFHYRVPATRVRTTRDTHCSGTLNCLYATGEGGRRAGGERAAGGTQGGDARAHHARHPLLRHAELSIRYRAATRVRTTRDTHCSGTLNCLYATGEGGRRAGGERAAGGTQGGDARAHHARHPLLRHAELSIRYRAATRVRTTRDTHCSGTLNCLYATGEGGRRAGGERAAGGTQGGDARAHHARHPLLRHAELSIRYRAATRVRTTRDTHCSGTLNCLYATGEGGRRAGGERAAGGTQGGDARAHHARHPLLRHAELSIRYRAATRVRTTRDTHCSGTLNCLYATGEGGRRAGGERAAGGTQGGDARAHHARHPLLRHAELSIRYRAATRVRTTRDTHCSGTLNCLYATGEGGRRAGGERAAGGTQGGDARAHHARHPLLRHAELSIRYRAATRVRTTRDTHCSGTLNCLYATGEGGRRAGGERAAGGTQGGDARAHHARHPLLRHAELSIRYRAATRVRTTRDTHCSGTLNCLYATGEGGRRAGGERAAGGTQGGDARAHHARHPLLRHAELSIRYRAATRVRTTRDTHCSGTLNCLYATGEGGRRAGGERAAGGTQGGDARAHHARHPLLRHAELSIRYR</sequence>
<evidence type="ECO:0000256" key="1">
    <source>
        <dbReference type="SAM" id="MobiDB-lite"/>
    </source>
</evidence>
<name>A0AAU9TEF4_EUPED</name>
<protein>
    <submittedName>
        <fullName evidence="2">Uncharacterized protein</fullName>
    </submittedName>
</protein>
<comment type="caution">
    <text evidence="2">The sequence shown here is derived from an EMBL/GenBank/DDBJ whole genome shotgun (WGS) entry which is preliminary data.</text>
</comment>
<dbReference type="AlphaFoldDB" id="A0AAU9TEF4"/>
<feature type="region of interest" description="Disordered" evidence="1">
    <location>
        <begin position="75"/>
        <end position="96"/>
    </location>
</feature>
<dbReference type="Proteomes" id="UP001153954">
    <property type="component" value="Unassembled WGS sequence"/>
</dbReference>
<gene>
    <name evidence="2" type="ORF">EEDITHA_LOCUS1617</name>
</gene>
<feature type="region of interest" description="Disordered" evidence="1">
    <location>
        <begin position="140"/>
        <end position="160"/>
    </location>
</feature>
<feature type="region of interest" description="Disordered" evidence="1">
    <location>
        <begin position="523"/>
        <end position="544"/>
    </location>
</feature>
<evidence type="ECO:0000313" key="2">
    <source>
        <dbReference type="EMBL" id="CAH2085109.1"/>
    </source>
</evidence>
<organism evidence="2 3">
    <name type="scientific">Euphydryas editha</name>
    <name type="common">Edith's checkerspot</name>
    <dbReference type="NCBI Taxonomy" id="104508"/>
    <lineage>
        <taxon>Eukaryota</taxon>
        <taxon>Metazoa</taxon>
        <taxon>Ecdysozoa</taxon>
        <taxon>Arthropoda</taxon>
        <taxon>Hexapoda</taxon>
        <taxon>Insecta</taxon>
        <taxon>Pterygota</taxon>
        <taxon>Neoptera</taxon>
        <taxon>Endopterygota</taxon>
        <taxon>Lepidoptera</taxon>
        <taxon>Glossata</taxon>
        <taxon>Ditrysia</taxon>
        <taxon>Papilionoidea</taxon>
        <taxon>Nymphalidae</taxon>
        <taxon>Nymphalinae</taxon>
        <taxon>Euphydryas</taxon>
    </lineage>
</organism>
<keyword evidence="3" id="KW-1185">Reference proteome</keyword>
<reference evidence="2" key="1">
    <citation type="submission" date="2022-03" db="EMBL/GenBank/DDBJ databases">
        <authorList>
            <person name="Tunstrom K."/>
        </authorList>
    </citation>
    <scope>NUCLEOTIDE SEQUENCE</scope>
</reference>
<evidence type="ECO:0000313" key="3">
    <source>
        <dbReference type="Proteomes" id="UP001153954"/>
    </source>
</evidence>
<feature type="region of interest" description="Disordered" evidence="1">
    <location>
        <begin position="204"/>
        <end position="224"/>
    </location>
</feature>
<feature type="region of interest" description="Disordered" evidence="1">
    <location>
        <begin position="267"/>
        <end position="288"/>
    </location>
</feature>
<feature type="region of interest" description="Disordered" evidence="1">
    <location>
        <begin position="331"/>
        <end position="352"/>
    </location>
</feature>
<proteinExistence type="predicted"/>
<accession>A0AAU9TEF4</accession>